<sequence>MDQEEFLQNINCIDNYILNKDFENAFILFILLIGKLEDEDKKSVIIYYKKMLIEMTKDE</sequence>
<evidence type="ECO:0000313" key="1">
    <source>
        <dbReference type="EMBL" id="QHT13849.1"/>
    </source>
</evidence>
<reference evidence="1" key="1">
    <citation type="journal article" date="2020" name="Nature">
        <title>Giant virus diversity and host interactions through global metagenomics.</title>
        <authorList>
            <person name="Schulz F."/>
            <person name="Roux S."/>
            <person name="Paez-Espino D."/>
            <person name="Jungbluth S."/>
            <person name="Walsh D.A."/>
            <person name="Denef V.J."/>
            <person name="McMahon K.D."/>
            <person name="Konstantinidis K.T."/>
            <person name="Eloe-Fadrosh E.A."/>
            <person name="Kyrpides N.C."/>
            <person name="Woyke T."/>
        </authorList>
    </citation>
    <scope>NUCLEOTIDE SEQUENCE</scope>
    <source>
        <strain evidence="1">GVMAG-M-3300023174-134</strain>
    </source>
</reference>
<dbReference type="EMBL" id="MN739577">
    <property type="protein sequence ID" value="QHT13849.1"/>
    <property type="molecule type" value="Genomic_DNA"/>
</dbReference>
<protein>
    <submittedName>
        <fullName evidence="1">Uncharacterized protein</fullName>
    </submittedName>
</protein>
<name>A0A6C0DD27_9ZZZZ</name>
<accession>A0A6C0DD27</accession>
<proteinExistence type="predicted"/>
<organism evidence="1">
    <name type="scientific">viral metagenome</name>
    <dbReference type="NCBI Taxonomy" id="1070528"/>
    <lineage>
        <taxon>unclassified sequences</taxon>
        <taxon>metagenomes</taxon>
        <taxon>organismal metagenomes</taxon>
    </lineage>
</organism>
<dbReference type="AlphaFoldDB" id="A0A6C0DD27"/>